<dbReference type="Proteomes" id="UP000499080">
    <property type="component" value="Unassembled WGS sequence"/>
</dbReference>
<feature type="region of interest" description="Disordered" evidence="1">
    <location>
        <begin position="56"/>
        <end position="96"/>
    </location>
</feature>
<dbReference type="AlphaFoldDB" id="A0A4Y2KIR0"/>
<feature type="compositionally biased region" description="Basic and acidic residues" evidence="1">
    <location>
        <begin position="77"/>
        <end position="96"/>
    </location>
</feature>
<comment type="caution">
    <text evidence="2">The sequence shown here is derived from an EMBL/GenBank/DDBJ whole genome shotgun (WGS) entry which is preliminary data.</text>
</comment>
<name>A0A4Y2KIR0_ARAVE</name>
<evidence type="ECO:0000313" key="3">
    <source>
        <dbReference type="Proteomes" id="UP000499080"/>
    </source>
</evidence>
<reference evidence="2 3" key="1">
    <citation type="journal article" date="2019" name="Sci. Rep.">
        <title>Orb-weaving spider Araneus ventricosus genome elucidates the spidroin gene catalogue.</title>
        <authorList>
            <person name="Kono N."/>
            <person name="Nakamura H."/>
            <person name="Ohtoshi R."/>
            <person name="Moran D.A.P."/>
            <person name="Shinohara A."/>
            <person name="Yoshida Y."/>
            <person name="Fujiwara M."/>
            <person name="Mori M."/>
            <person name="Tomita M."/>
            <person name="Arakawa K."/>
        </authorList>
    </citation>
    <scope>NUCLEOTIDE SEQUENCE [LARGE SCALE GENOMIC DNA]</scope>
</reference>
<keyword evidence="3" id="KW-1185">Reference proteome</keyword>
<organism evidence="2 3">
    <name type="scientific">Araneus ventricosus</name>
    <name type="common">Orbweaver spider</name>
    <name type="synonym">Epeira ventricosa</name>
    <dbReference type="NCBI Taxonomy" id="182803"/>
    <lineage>
        <taxon>Eukaryota</taxon>
        <taxon>Metazoa</taxon>
        <taxon>Ecdysozoa</taxon>
        <taxon>Arthropoda</taxon>
        <taxon>Chelicerata</taxon>
        <taxon>Arachnida</taxon>
        <taxon>Araneae</taxon>
        <taxon>Araneomorphae</taxon>
        <taxon>Entelegynae</taxon>
        <taxon>Araneoidea</taxon>
        <taxon>Araneidae</taxon>
        <taxon>Araneus</taxon>
    </lineage>
</organism>
<evidence type="ECO:0000256" key="1">
    <source>
        <dbReference type="SAM" id="MobiDB-lite"/>
    </source>
</evidence>
<gene>
    <name evidence="2" type="ORF">AVEN_62972_1</name>
</gene>
<accession>A0A4Y2KIR0</accession>
<sequence>MSNKFRLSTTTVSIVKEPYGKTNDDSYLNSWHLPEYHEAAGNYPCYSSAALEELSKEKQAEEESDALYLSGEVTEYSNKESDSETDMEKNRIHEEL</sequence>
<protein>
    <submittedName>
        <fullName evidence="2">Uncharacterized protein</fullName>
    </submittedName>
</protein>
<evidence type="ECO:0000313" key="2">
    <source>
        <dbReference type="EMBL" id="GBN01437.1"/>
    </source>
</evidence>
<proteinExistence type="predicted"/>
<dbReference type="EMBL" id="BGPR01004618">
    <property type="protein sequence ID" value="GBN01437.1"/>
    <property type="molecule type" value="Genomic_DNA"/>
</dbReference>